<organism evidence="8 10">
    <name type="scientific">Alkalihalobacillus alcalophilus ATCC 27647 = CGMCC 1.3604</name>
    <dbReference type="NCBI Taxonomy" id="1218173"/>
    <lineage>
        <taxon>Bacteria</taxon>
        <taxon>Bacillati</taxon>
        <taxon>Bacillota</taxon>
        <taxon>Bacilli</taxon>
        <taxon>Bacillales</taxon>
        <taxon>Bacillaceae</taxon>
        <taxon>Alkalihalobacillus</taxon>
    </lineage>
</organism>
<dbReference type="RefSeq" id="WP_003322011.1">
    <property type="nucleotide sequence ID" value="NZ_ALPT02000027.1"/>
</dbReference>
<evidence type="ECO:0000259" key="7">
    <source>
        <dbReference type="Pfam" id="PF02687"/>
    </source>
</evidence>
<dbReference type="Pfam" id="PF02687">
    <property type="entry name" value="FtsX"/>
    <property type="match status" value="2"/>
</dbReference>
<feature type="domain" description="ABC3 transporter permease C-terminal" evidence="7">
    <location>
        <begin position="745"/>
        <end position="845"/>
    </location>
</feature>
<dbReference type="InterPro" id="IPR003838">
    <property type="entry name" value="ABC3_permease_C"/>
</dbReference>
<dbReference type="EMBL" id="ALPT02000027">
    <property type="protein sequence ID" value="KGA97539.1"/>
    <property type="molecule type" value="Genomic_DNA"/>
</dbReference>
<dbReference type="eggNOG" id="COG0577">
    <property type="taxonomic scope" value="Bacteria"/>
</dbReference>
<evidence type="ECO:0000256" key="6">
    <source>
        <dbReference type="SAM" id="Phobius"/>
    </source>
</evidence>
<feature type="transmembrane region" description="Helical" evidence="6">
    <location>
        <begin position="824"/>
        <end position="847"/>
    </location>
</feature>
<evidence type="ECO:0000256" key="1">
    <source>
        <dbReference type="ARBA" id="ARBA00004651"/>
    </source>
</evidence>
<dbReference type="EMBL" id="JALP01000102">
    <property type="protein sequence ID" value="THG90940.1"/>
    <property type="molecule type" value="Genomic_DNA"/>
</dbReference>
<evidence type="ECO:0000313" key="8">
    <source>
        <dbReference type="EMBL" id="KGA97539.1"/>
    </source>
</evidence>
<feature type="transmembrane region" description="Helical" evidence="6">
    <location>
        <begin position="16"/>
        <end position="37"/>
    </location>
</feature>
<dbReference type="Proteomes" id="UP000002754">
    <property type="component" value="Unassembled WGS sequence"/>
</dbReference>
<comment type="caution">
    <text evidence="8">The sequence shown here is derived from an EMBL/GenBank/DDBJ whole genome shotgun (WGS) entry which is preliminary data.</text>
</comment>
<sequence>MKRMIRKNLTNKLHTNFYFIISLIIIFLVIPIALFSITKMHSQINADIINHSRGSYDILVRPPSNVTEIEKELNIVPENYLGGGNGGISLSTWEQIKEREDIEVAAPISSLGYFTGLNSTLGILPSPEAPSTYHVEYTTSDGINEYVYNNYDLIFLGDPEISGSYIPLVTNEDMFFYLDWRHALFPLPVTYHHLVAIDPLEEEKLTTIDFTDIIFGEEKKGRAQGFGSSQEILDTVEIIPVLQLQDSGISVNMNIEIGELPFNEEDTKIFEEELGVDNRTTTFSSFFLEPEFEHFFHELLSNTEIHTTRSHIDLSPHLRPFNSEAKGFVVTENQELIDIDTYSSEVSYASGVSWNDITRYYLADPVPYTITEQGLMVQQVGEEAGVPTYRSIEEQGEGIREHWHSDTELSIMIDAVGFYEIGNKDESLASSPLGIYQLEPVRYINEAGESINMKPTVTAGSYVTAPAEGITNIESASFIKGDNPIDAIRVKIAGFNEYSPDAAKEIQRIATELEDLGLHVDIVAGSSLQVIDVEIEGVGTVQESWTTLGASGQIVGQWDVTNALLAITFIIVSIIYIVNRLKVWSKEKEADVHLLKILGWEHKDIKKLYLKEVFSIIVTAIMIAIWLLTSVIFYTEQSFQILFYQFIVILIALILLYLLINRHVNHLLQREKKQHPKLVKHTKSLLWRNISYYKQSIWATFVQILMVSSLASLVYLSLTESVAQTNLTLLGQHINASVSNWNQLIIICTFILALITIIENLSTMLQNRKKEIDTYKILGWKITSIKVLYTKEMALWTGIALLLGSILSFLLFFSFYPVTPQSSLFIFLTSLAFYLVILIIIFLILTIRLNQSTK</sequence>
<reference evidence="8 10" key="1">
    <citation type="journal article" date="2014" name="Genome Announc.">
        <title>Draft Genome Sequence of Bacillus alcalophilus AV1934, a Classic Alkaliphile Isolated from Human Feces in 1934.</title>
        <authorList>
            <person name="Attie O."/>
            <person name="Jayaprakash A."/>
            <person name="Shah H."/>
            <person name="Paulsen I.T."/>
            <person name="Morino M."/>
            <person name="Takahashi Y."/>
            <person name="Narumi I."/>
            <person name="Sachidanandam R."/>
            <person name="Satoh K."/>
            <person name="Ito M."/>
            <person name="Krulwich T.A."/>
        </authorList>
    </citation>
    <scope>NUCLEOTIDE SEQUENCE [LARGE SCALE GENOMIC DNA]</scope>
    <source>
        <strain evidence="8 10">AV1934</strain>
    </source>
</reference>
<evidence type="ECO:0000313" key="10">
    <source>
        <dbReference type="Proteomes" id="UP000002754"/>
    </source>
</evidence>
<keyword evidence="4 6" id="KW-1133">Transmembrane helix</keyword>
<feature type="transmembrane region" description="Helical" evidence="6">
    <location>
        <begin position="613"/>
        <end position="635"/>
    </location>
</feature>
<dbReference type="OrthoDB" id="3268975at2"/>
<evidence type="ECO:0000313" key="11">
    <source>
        <dbReference type="Proteomes" id="UP000297014"/>
    </source>
</evidence>
<feature type="transmembrane region" description="Helical" evidence="6">
    <location>
        <begin position="794"/>
        <end position="818"/>
    </location>
</feature>
<comment type="subcellular location">
    <subcellularLocation>
        <location evidence="1">Cell membrane</location>
        <topology evidence="1">Multi-pass membrane protein</topology>
    </subcellularLocation>
</comment>
<feature type="transmembrane region" description="Helical" evidence="6">
    <location>
        <begin position="738"/>
        <end position="761"/>
    </location>
</feature>
<keyword evidence="10" id="KW-1185">Reference proteome</keyword>
<keyword evidence="3 6" id="KW-0812">Transmembrane</keyword>
<dbReference type="STRING" id="1218173.BALCAV_0209815"/>
<feature type="transmembrane region" description="Helical" evidence="6">
    <location>
        <begin position="697"/>
        <end position="718"/>
    </location>
</feature>
<keyword evidence="2" id="KW-1003">Cell membrane</keyword>
<feature type="transmembrane region" description="Helical" evidence="6">
    <location>
        <begin position="560"/>
        <end position="578"/>
    </location>
</feature>
<keyword evidence="5 6" id="KW-0472">Membrane</keyword>
<evidence type="ECO:0000256" key="5">
    <source>
        <dbReference type="ARBA" id="ARBA00023136"/>
    </source>
</evidence>
<proteinExistence type="predicted"/>
<protein>
    <recommendedName>
        <fullName evidence="7">ABC3 transporter permease C-terminal domain-containing protein</fullName>
    </recommendedName>
</protein>
<evidence type="ECO:0000256" key="4">
    <source>
        <dbReference type="ARBA" id="ARBA00022989"/>
    </source>
</evidence>
<dbReference type="AlphaFoldDB" id="A0A094WIC3"/>
<gene>
    <name evidence="9" type="ORF">AJ85_08050</name>
    <name evidence="8" type="ORF">BALCAV_0209815</name>
</gene>
<name>A0A094WIC3_ALKAL</name>
<feature type="domain" description="ABC3 transporter permease C-terminal" evidence="7">
    <location>
        <begin position="564"/>
        <end position="659"/>
    </location>
</feature>
<evidence type="ECO:0000313" key="9">
    <source>
        <dbReference type="EMBL" id="THG90940.1"/>
    </source>
</evidence>
<feature type="transmembrane region" description="Helical" evidence="6">
    <location>
        <begin position="641"/>
        <end position="660"/>
    </location>
</feature>
<dbReference type="Proteomes" id="UP000297014">
    <property type="component" value="Unassembled WGS sequence"/>
</dbReference>
<evidence type="ECO:0000256" key="3">
    <source>
        <dbReference type="ARBA" id="ARBA00022692"/>
    </source>
</evidence>
<evidence type="ECO:0000256" key="2">
    <source>
        <dbReference type="ARBA" id="ARBA00022475"/>
    </source>
</evidence>
<reference evidence="9 11" key="2">
    <citation type="submission" date="2014-01" db="EMBL/GenBank/DDBJ databases">
        <title>Draft genome sequencing of Bacillus alcalophilus CGMCC 1.3604.</title>
        <authorList>
            <person name="Yang J."/>
            <person name="Diao L."/>
            <person name="Yang S."/>
        </authorList>
    </citation>
    <scope>NUCLEOTIDE SEQUENCE [LARGE SCALE GENOMIC DNA]</scope>
    <source>
        <strain evidence="9 11">CGMCC 1.3604</strain>
    </source>
</reference>
<accession>A0A094WIC3</accession>
<dbReference type="GO" id="GO:0005886">
    <property type="term" value="C:plasma membrane"/>
    <property type="evidence" value="ECO:0007669"/>
    <property type="project" value="UniProtKB-SubCell"/>
</dbReference>